<accession>A0A0K8SRG3</accession>
<dbReference type="EMBL" id="GBRD01010008">
    <property type="protein sequence ID" value="JAG55816.1"/>
    <property type="molecule type" value="Transcribed_RNA"/>
</dbReference>
<organism evidence="1">
    <name type="scientific">Lygus hesperus</name>
    <name type="common">Western plant bug</name>
    <dbReference type="NCBI Taxonomy" id="30085"/>
    <lineage>
        <taxon>Eukaryota</taxon>
        <taxon>Metazoa</taxon>
        <taxon>Ecdysozoa</taxon>
        <taxon>Arthropoda</taxon>
        <taxon>Hexapoda</taxon>
        <taxon>Insecta</taxon>
        <taxon>Pterygota</taxon>
        <taxon>Neoptera</taxon>
        <taxon>Paraneoptera</taxon>
        <taxon>Hemiptera</taxon>
        <taxon>Heteroptera</taxon>
        <taxon>Panheteroptera</taxon>
        <taxon>Cimicomorpha</taxon>
        <taxon>Miridae</taxon>
        <taxon>Mirini</taxon>
        <taxon>Lygus</taxon>
    </lineage>
</organism>
<dbReference type="AlphaFoldDB" id="A0A0K8SRG3"/>
<sequence>MRRFLVCACVVRRQRSRGQHHILNTTTGFRFGVGKGETSESLSSSSGIDDCLARFACEPSCMEQSPDDSPSSKILAASGILRGGRTASRVTLISVATPAIKLVDSTSQSLCSR</sequence>
<protein>
    <submittedName>
        <fullName evidence="1">Uncharacterized protein</fullName>
    </submittedName>
</protein>
<evidence type="ECO:0000313" key="1">
    <source>
        <dbReference type="EMBL" id="JAG55816.1"/>
    </source>
</evidence>
<proteinExistence type="predicted"/>
<name>A0A0K8SRG3_LYGHE</name>
<reference evidence="1" key="1">
    <citation type="submission" date="2014-09" db="EMBL/GenBank/DDBJ databases">
        <authorList>
            <person name="Magalhaes I.L.F."/>
            <person name="Oliveira U."/>
            <person name="Santos F.R."/>
            <person name="Vidigal T.H.D.A."/>
            <person name="Brescovit A.D."/>
            <person name="Santos A.J."/>
        </authorList>
    </citation>
    <scope>NUCLEOTIDE SEQUENCE</scope>
</reference>